<reference evidence="3" key="1">
    <citation type="journal article" date="2015" name="PLoS Genet.">
        <title>The dynamic genome and transcriptome of the human fungal pathogen Blastomyces and close relative Emmonsia.</title>
        <authorList>
            <person name="Munoz J.F."/>
            <person name="Gauthier G.M."/>
            <person name="Desjardins C.A."/>
            <person name="Gallo J.E."/>
            <person name="Holder J."/>
            <person name="Sullivan T.D."/>
            <person name="Marty A.J."/>
            <person name="Carmen J.C."/>
            <person name="Chen Z."/>
            <person name="Ding L."/>
            <person name="Gujja S."/>
            <person name="Magrini V."/>
            <person name="Misas E."/>
            <person name="Mitreva M."/>
            <person name="Priest M."/>
            <person name="Saif S."/>
            <person name="Whiston E.A."/>
            <person name="Young S."/>
            <person name="Zeng Q."/>
            <person name="Goldman W.E."/>
            <person name="Mardis E.R."/>
            <person name="Taylor J.W."/>
            <person name="McEwen J.G."/>
            <person name="Clay O.K."/>
            <person name="Klein B.S."/>
            <person name="Cuomo C.A."/>
        </authorList>
    </citation>
    <scope>NUCLEOTIDE SEQUENCE [LARGE SCALE GENOMIC DNA]</scope>
    <source>
        <strain evidence="3">UAMH 139</strain>
    </source>
</reference>
<evidence type="ECO:0000256" key="1">
    <source>
        <dbReference type="SAM" id="MobiDB-lite"/>
    </source>
</evidence>
<dbReference type="AlphaFoldDB" id="A0A0H1B7W9"/>
<protein>
    <submittedName>
        <fullName evidence="2">Uncharacterized protein</fullName>
    </submittedName>
</protein>
<name>A0A0H1B7W9_9EURO</name>
<evidence type="ECO:0000313" key="2">
    <source>
        <dbReference type="EMBL" id="KLJ07097.1"/>
    </source>
</evidence>
<evidence type="ECO:0000313" key="3">
    <source>
        <dbReference type="Proteomes" id="UP000053573"/>
    </source>
</evidence>
<gene>
    <name evidence="2" type="ORF">EMPG_17420</name>
</gene>
<dbReference type="Proteomes" id="UP000053573">
    <property type="component" value="Unassembled WGS sequence"/>
</dbReference>
<dbReference type="EMBL" id="LDEV01002916">
    <property type="protein sequence ID" value="KLJ07097.1"/>
    <property type="molecule type" value="Genomic_DNA"/>
</dbReference>
<keyword evidence="3" id="KW-1185">Reference proteome</keyword>
<feature type="region of interest" description="Disordered" evidence="1">
    <location>
        <begin position="13"/>
        <end position="73"/>
    </location>
</feature>
<accession>A0A0H1B7W9</accession>
<sequence>MTLMVTRVLRSALKSSNSAASSNTPAKPLLTPNPKPYLSPTPISSPPYLKFNPPPSAKASPPSQTQHGQTSAP</sequence>
<feature type="compositionally biased region" description="Polar residues" evidence="1">
    <location>
        <begin position="64"/>
        <end position="73"/>
    </location>
</feature>
<organism evidence="2 3">
    <name type="scientific">Blastomyces silverae</name>
    <dbReference type="NCBI Taxonomy" id="2060906"/>
    <lineage>
        <taxon>Eukaryota</taxon>
        <taxon>Fungi</taxon>
        <taxon>Dikarya</taxon>
        <taxon>Ascomycota</taxon>
        <taxon>Pezizomycotina</taxon>
        <taxon>Eurotiomycetes</taxon>
        <taxon>Eurotiomycetidae</taxon>
        <taxon>Onygenales</taxon>
        <taxon>Ajellomycetaceae</taxon>
        <taxon>Blastomyces</taxon>
    </lineage>
</organism>
<comment type="caution">
    <text evidence="2">The sequence shown here is derived from an EMBL/GenBank/DDBJ whole genome shotgun (WGS) entry which is preliminary data.</text>
</comment>
<proteinExistence type="predicted"/>
<feature type="compositionally biased region" description="Pro residues" evidence="1">
    <location>
        <begin position="31"/>
        <end position="45"/>
    </location>
</feature>